<keyword evidence="3" id="KW-1185">Reference proteome</keyword>
<name>A0A4Q7KV70_9PSEU</name>
<accession>A0A4Q7KV70</accession>
<reference evidence="2 3" key="1">
    <citation type="submission" date="2019-02" db="EMBL/GenBank/DDBJ databases">
        <title>Genomic Encyclopedia of Type Strains, Phase IV (KMG-IV): sequencing the most valuable type-strain genomes for metagenomic binning, comparative biology and taxonomic classification.</title>
        <authorList>
            <person name="Goeker M."/>
        </authorList>
    </citation>
    <scope>NUCLEOTIDE SEQUENCE [LARGE SCALE GENOMIC DNA]</scope>
    <source>
        <strain evidence="2 3">DSM 101727</strain>
    </source>
</reference>
<organism evidence="2 3">
    <name type="scientific">Herbihabitans rhizosphaerae</name>
    <dbReference type="NCBI Taxonomy" id="1872711"/>
    <lineage>
        <taxon>Bacteria</taxon>
        <taxon>Bacillati</taxon>
        <taxon>Actinomycetota</taxon>
        <taxon>Actinomycetes</taxon>
        <taxon>Pseudonocardiales</taxon>
        <taxon>Pseudonocardiaceae</taxon>
        <taxon>Herbihabitans</taxon>
    </lineage>
</organism>
<evidence type="ECO:0000313" key="3">
    <source>
        <dbReference type="Proteomes" id="UP000294257"/>
    </source>
</evidence>
<comment type="caution">
    <text evidence="2">The sequence shown here is derived from an EMBL/GenBank/DDBJ whole genome shotgun (WGS) entry which is preliminary data.</text>
</comment>
<proteinExistence type="predicted"/>
<feature type="compositionally biased region" description="Basic residues" evidence="1">
    <location>
        <begin position="43"/>
        <end position="52"/>
    </location>
</feature>
<protein>
    <submittedName>
        <fullName evidence="2">Uncharacterized protein</fullName>
    </submittedName>
</protein>
<dbReference type="AlphaFoldDB" id="A0A4Q7KV70"/>
<dbReference type="Proteomes" id="UP000294257">
    <property type="component" value="Unassembled WGS sequence"/>
</dbReference>
<evidence type="ECO:0000256" key="1">
    <source>
        <dbReference type="SAM" id="MobiDB-lite"/>
    </source>
</evidence>
<gene>
    <name evidence="2" type="ORF">EV193_103214</name>
</gene>
<dbReference type="EMBL" id="SGWQ01000003">
    <property type="protein sequence ID" value="RZS40899.1"/>
    <property type="molecule type" value="Genomic_DNA"/>
</dbReference>
<sequence length="52" mass="5952">MEPVAEARRRRRLDEVFGDVLPDTTADERGADGPNQDTEAWYRHNRPPHHGG</sequence>
<feature type="region of interest" description="Disordered" evidence="1">
    <location>
        <begin position="18"/>
        <end position="52"/>
    </location>
</feature>
<evidence type="ECO:0000313" key="2">
    <source>
        <dbReference type="EMBL" id="RZS40899.1"/>
    </source>
</evidence>